<dbReference type="Pfam" id="PF05099">
    <property type="entry name" value="TerB"/>
    <property type="match status" value="1"/>
</dbReference>
<feature type="domain" description="Co-chaperone DjlA N-terminal" evidence="1">
    <location>
        <begin position="234"/>
        <end position="335"/>
    </location>
</feature>
<dbReference type="Gene3D" id="1.10.3680.10">
    <property type="entry name" value="TerB-like"/>
    <property type="match status" value="1"/>
</dbReference>
<proteinExistence type="predicted"/>
<dbReference type="InterPro" id="IPR007791">
    <property type="entry name" value="DjlA_N"/>
</dbReference>
<evidence type="ECO:0000259" key="1">
    <source>
        <dbReference type="Pfam" id="PF05099"/>
    </source>
</evidence>
<dbReference type="RefSeq" id="WP_087582133.1">
    <property type="nucleotide sequence ID" value="NZ_NDYQ01000016.1"/>
</dbReference>
<gene>
    <name evidence="2" type="ORF">B9N60_09155</name>
</gene>
<dbReference type="InterPro" id="IPR029024">
    <property type="entry name" value="TerB-like"/>
</dbReference>
<dbReference type="EMBL" id="NDYQ01000016">
    <property type="protein sequence ID" value="OUT16358.1"/>
    <property type="molecule type" value="Genomic_DNA"/>
</dbReference>
<evidence type="ECO:0000313" key="2">
    <source>
        <dbReference type="EMBL" id="OUT16358.1"/>
    </source>
</evidence>
<dbReference type="AlphaFoldDB" id="A0A1Y5N6A5"/>
<reference evidence="2 3" key="1">
    <citation type="submission" date="2017-04" db="EMBL/GenBank/DDBJ databases">
        <title>Complete genome of Campylobacter concisus ATCC 33237T and draft genomes for an additional eight well characterized C. concisus strains.</title>
        <authorList>
            <person name="Cornelius A.J."/>
            <person name="Miller W.G."/>
            <person name="Lastovica A.J."/>
            <person name="On S.L."/>
            <person name="French N.P."/>
            <person name="Vandenberg O."/>
            <person name="Biggs P.J."/>
        </authorList>
    </citation>
    <scope>NUCLEOTIDE SEQUENCE [LARGE SCALE GENOMIC DNA]</scope>
    <source>
        <strain evidence="2 3">Lasto127.99</strain>
    </source>
</reference>
<protein>
    <recommendedName>
        <fullName evidence="1">Co-chaperone DjlA N-terminal domain-containing protein</fullName>
    </recommendedName>
</protein>
<organism evidence="2 3">
    <name type="scientific">Campylobacter concisus</name>
    <dbReference type="NCBI Taxonomy" id="199"/>
    <lineage>
        <taxon>Bacteria</taxon>
        <taxon>Pseudomonadati</taxon>
        <taxon>Campylobacterota</taxon>
        <taxon>Epsilonproteobacteria</taxon>
        <taxon>Campylobacterales</taxon>
        <taxon>Campylobacteraceae</taxon>
        <taxon>Campylobacter</taxon>
    </lineage>
</organism>
<sequence>MVNAVESKITEGINSALTSVINSREEYYENNPLPSVSDVKGLISSCSYKNAAISGGAGLIPGPWGMAAAVPEIIAIIRNQMTMVADIAKAHGKTASNELILDVLFGASGNVATGLVVVHGQKILVKRAGARVIQKIVAMLGGKITQQLAKSMVAKWLPVAGAAAMAAWSKISTDKIGKKADFIFSKQIEYETTSDDLAKISDGVAQMQLAADDLKSAYQDLTQGTSIIKTKIQILINLMKIDGKIDDSEVVHLQNLIENSLLSNEDQMQLIEQIGSKEKVAVDYSVFKENFDESLALVLDMIALANIDGNFHVTEKMFIKNVAKMIGFDDNDLNELLENNTK</sequence>
<evidence type="ECO:0000313" key="3">
    <source>
        <dbReference type="Proteomes" id="UP000195893"/>
    </source>
</evidence>
<dbReference type="Proteomes" id="UP000195893">
    <property type="component" value="Unassembled WGS sequence"/>
</dbReference>
<dbReference type="CDD" id="cd07177">
    <property type="entry name" value="terB_like"/>
    <property type="match status" value="1"/>
</dbReference>
<accession>A0A1Y5N6A5</accession>
<name>A0A1Y5N6A5_9BACT</name>
<comment type="caution">
    <text evidence="2">The sequence shown here is derived from an EMBL/GenBank/DDBJ whole genome shotgun (WGS) entry which is preliminary data.</text>
</comment>
<dbReference type="SUPFAM" id="SSF158682">
    <property type="entry name" value="TerB-like"/>
    <property type="match status" value="1"/>
</dbReference>